<dbReference type="OrthoDB" id="3781946at2759"/>
<dbReference type="Proteomes" id="UP000813461">
    <property type="component" value="Unassembled WGS sequence"/>
</dbReference>
<accession>A0A8K0QXD3</accession>
<keyword evidence="2" id="KW-1185">Reference proteome</keyword>
<reference evidence="1" key="1">
    <citation type="journal article" date="2021" name="Nat. Commun.">
        <title>Genetic determinants of endophytism in the Arabidopsis root mycobiome.</title>
        <authorList>
            <person name="Mesny F."/>
            <person name="Miyauchi S."/>
            <person name="Thiergart T."/>
            <person name="Pickel B."/>
            <person name="Atanasova L."/>
            <person name="Karlsson M."/>
            <person name="Huettel B."/>
            <person name="Barry K.W."/>
            <person name="Haridas S."/>
            <person name="Chen C."/>
            <person name="Bauer D."/>
            <person name="Andreopoulos W."/>
            <person name="Pangilinan J."/>
            <person name="LaButti K."/>
            <person name="Riley R."/>
            <person name="Lipzen A."/>
            <person name="Clum A."/>
            <person name="Drula E."/>
            <person name="Henrissat B."/>
            <person name="Kohler A."/>
            <person name="Grigoriev I.V."/>
            <person name="Martin F.M."/>
            <person name="Hacquard S."/>
        </authorList>
    </citation>
    <scope>NUCLEOTIDE SEQUENCE</scope>
    <source>
        <strain evidence="1">MPI-SDFR-AT-0120</strain>
    </source>
</reference>
<evidence type="ECO:0000313" key="2">
    <source>
        <dbReference type="Proteomes" id="UP000813461"/>
    </source>
</evidence>
<name>A0A8K0QXD3_9PLEO</name>
<organism evidence="1 2">
    <name type="scientific">Paraphoma chrysanthemicola</name>
    <dbReference type="NCBI Taxonomy" id="798071"/>
    <lineage>
        <taxon>Eukaryota</taxon>
        <taxon>Fungi</taxon>
        <taxon>Dikarya</taxon>
        <taxon>Ascomycota</taxon>
        <taxon>Pezizomycotina</taxon>
        <taxon>Dothideomycetes</taxon>
        <taxon>Pleosporomycetidae</taxon>
        <taxon>Pleosporales</taxon>
        <taxon>Pleosporineae</taxon>
        <taxon>Phaeosphaeriaceae</taxon>
        <taxon>Paraphoma</taxon>
    </lineage>
</organism>
<dbReference type="AlphaFoldDB" id="A0A8K0QXD3"/>
<dbReference type="EMBL" id="JAGMVJ010000017">
    <property type="protein sequence ID" value="KAH7078296.1"/>
    <property type="molecule type" value="Genomic_DNA"/>
</dbReference>
<comment type="caution">
    <text evidence="1">The sequence shown here is derived from an EMBL/GenBank/DDBJ whole genome shotgun (WGS) entry which is preliminary data.</text>
</comment>
<evidence type="ECO:0000313" key="1">
    <source>
        <dbReference type="EMBL" id="KAH7078296.1"/>
    </source>
</evidence>
<protein>
    <submittedName>
        <fullName evidence="1">Uncharacterized protein</fullName>
    </submittedName>
</protein>
<proteinExistence type="predicted"/>
<gene>
    <name evidence="1" type="ORF">FB567DRAFT_571898</name>
</gene>
<sequence>MGLSSNFIEMARLSPQTDSPPYNFANTNFNDNPQNATADEHPAIDIILKAILAFRLQTAAHFEIDISVYINRIIPVDTETREGFLDPSLRVEVELGDFTRRIPATFRPRFRKARGTGLPRPMNKIEVFENGRTTSVNNFLAKQFPIFPDRAVMDTTMQAWWNANGQRFGWADLPTEIKENVIRFCMHAPPAQDQYSARINRHRNRFARLPGDQPGREPGIYEILDQFSNWASLLGVSHQVRAIALRLCLKGTSEMPRSKGFCLFANSYEKLDNALYRLGQYYQMIEPNSLPIDDKSRALAQHYKHYPIIYPHLQKYATFAQGLQKVSLYMDFLSSMHFFKVTIGGFERYWWNGRMTYEVFFQLPHLKEIEIRLPLQPRDGWNDYPAQRGPRLFYHVANQACPRILHRVIYEQIAEVLALYPYVRVKNFGDDDEQARFYELRDEARKNVKFTRKDLDDLYAECGGGIQLDEPVEQKKRSWATPAAELLN</sequence>